<feature type="coiled-coil region" evidence="1">
    <location>
        <begin position="299"/>
        <end position="326"/>
    </location>
</feature>
<reference evidence="2 3" key="2">
    <citation type="submission" date="2015-05" db="EMBL/GenBank/DDBJ databases">
        <title>Lifestyle Evolution in Cyanobacterial Symbionts of Sponges.</title>
        <authorList>
            <person name="Burgsdorf I."/>
            <person name="Slaby B.M."/>
            <person name="Handley K.M."/>
            <person name="Haber M."/>
            <person name="Blom J."/>
            <person name="Marshall C.W."/>
            <person name="Gilbert J.A."/>
            <person name="Hentschel U."/>
            <person name="Steindler L."/>
        </authorList>
    </citation>
    <scope>NUCLEOTIDE SEQUENCE [LARGE SCALE GENOMIC DNA]</scope>
    <source>
        <strain evidence="2">15L</strain>
    </source>
</reference>
<evidence type="ECO:0000256" key="1">
    <source>
        <dbReference type="SAM" id="Coils"/>
    </source>
</evidence>
<organism evidence="2 3">
    <name type="scientific">Candidatus Synechococcus spongiarum 15L</name>
    <dbReference type="NCBI Taxonomy" id="1608419"/>
    <lineage>
        <taxon>Bacteria</taxon>
        <taxon>Bacillati</taxon>
        <taxon>Cyanobacteriota</taxon>
        <taxon>Cyanophyceae</taxon>
        <taxon>Synechococcales</taxon>
        <taxon>Synechococcaceae</taxon>
        <taxon>Synechococcus</taxon>
    </lineage>
</organism>
<feature type="coiled-coil region" evidence="1">
    <location>
        <begin position="108"/>
        <end position="157"/>
    </location>
</feature>
<dbReference type="PATRIC" id="fig|1608419.3.peg.1615"/>
<evidence type="ECO:0000313" key="2">
    <source>
        <dbReference type="EMBL" id="KKZ14269.1"/>
    </source>
</evidence>
<evidence type="ECO:0000313" key="3">
    <source>
        <dbReference type="Proteomes" id="UP000035037"/>
    </source>
</evidence>
<name>A0A0G8AY36_9SYNE</name>
<dbReference type="EMBL" id="JYFQ01000037">
    <property type="protein sequence ID" value="KKZ14269.1"/>
    <property type="molecule type" value="Genomic_DNA"/>
</dbReference>
<protein>
    <submittedName>
        <fullName evidence="2">Uncharacterized protein</fullName>
    </submittedName>
</protein>
<dbReference type="Proteomes" id="UP000035037">
    <property type="component" value="Unassembled WGS sequence"/>
</dbReference>
<gene>
    <name evidence="2" type="ORF">TQ37_01545</name>
</gene>
<dbReference type="AlphaFoldDB" id="A0A0G8AY36"/>
<reference evidence="2 3" key="1">
    <citation type="submission" date="2015-02" db="EMBL/GenBank/DDBJ databases">
        <authorList>
            <person name="Slaby B."/>
            <person name="Hentschel U."/>
        </authorList>
    </citation>
    <scope>NUCLEOTIDE SEQUENCE [LARGE SCALE GENOMIC DNA]</scope>
    <source>
        <strain evidence="2">15L</strain>
    </source>
</reference>
<comment type="caution">
    <text evidence="2">The sequence shown here is derived from an EMBL/GenBank/DDBJ whole genome shotgun (WGS) entry which is preliminary data.</text>
</comment>
<keyword evidence="1" id="KW-0175">Coiled coil</keyword>
<accession>A0A0G8AY36</accession>
<feature type="coiled-coil region" evidence="1">
    <location>
        <begin position="392"/>
        <end position="419"/>
    </location>
</feature>
<sequence length="917" mass="97489">MDAEAEARTAVAAVTTGASDEVVMEADAAVAALKAAIENGTDIDVDVALSELTALKVSLGIAKDSRTTTGEAREMAEQDRQRMAITTTEAEARTAIAAVTTDASDEVVMAADEAVAALEAAIESADEDLVTDDINNLDAIESSLDTAKNARMEAQRTAITDAVMAVRTAVGAVTDTATDEVVMAADEAVAALEAAIENGTALAENNVDVATAKGTLDTIKGSLATAKDSRMAYMEAEVTTRQEAQRMAITGAVTAAQTAVNAVMDTATDEVVMAADEAVAALETALENGTALAEDDVDVASAQVTLNDLKESLATAKDSLMAYREVEGMKDMAESAAETARDSARARVDALNKYSTGADQQAAESALIALREAYEALPGAEEEADEDDKETYQTYKTAYDTLNAELRQNEEDRTELMQRNDLASRWISAMDQWNDNHTISLQLNRTDIHNPENDHVIGEYSSIEISAFQSDAMTNFVNLPIGMGTPEGWKAGRFETDSGQSLKIFTNRSDNFSSLDVTDKWEEFWGTTNNRGNGTDVRSTTAEMSKYFEEGYHKYAFGKSYVDILRGASNASITTDAAQEVIRIADGGTSAIHYTDLDLGGFDLREEKMLKIGTAGVGGVEGQAEIKLEDVKLFGQEVTLSCTVRDSNGDVSNGGGCQVSLSKEGFIKVTRASITDTGATPTEPLTGLANGTVYLNFLTDDTRAELNEATISLTRPDSEYTVMGYWMDEEGSIYNVDTFATARYGPAGETGITDNTKQLTGSATYNGDAVGVYVLNAPMEGHEMETDLYNGEFEAAVELTASFNADNDGGFTVSGTIDDFISLTNPDRDTLDDWTLLLNGSTTNNSNGSFTGTTAAESPMGDDAGIGDWQGQFYGKDNLDTTGTTDDHPLAVVGDFSGDFGNSNRAVGVFGAEKTEE</sequence>
<proteinExistence type="predicted"/>